<dbReference type="Proteomes" id="UP000189627">
    <property type="component" value="Chromosome 1"/>
</dbReference>
<accession>A0A1U9UMU0</accession>
<dbReference type="EMBL" id="CP017757">
    <property type="protein sequence ID" value="AQV93910.1"/>
    <property type="molecule type" value="Genomic_DNA"/>
</dbReference>
<dbReference type="RefSeq" id="WP_078196217.1">
    <property type="nucleotide sequence ID" value="NZ_CP017757.2"/>
</dbReference>
<name>A0A1U9UMU0_CUPNE</name>
<organism evidence="1 2">
    <name type="scientific">Cupriavidus necator</name>
    <name type="common">Alcaligenes eutrophus</name>
    <name type="synonym">Ralstonia eutropha</name>
    <dbReference type="NCBI Taxonomy" id="106590"/>
    <lineage>
        <taxon>Bacteria</taxon>
        <taxon>Pseudomonadati</taxon>
        <taxon>Pseudomonadota</taxon>
        <taxon>Betaproteobacteria</taxon>
        <taxon>Burkholderiales</taxon>
        <taxon>Burkholderiaceae</taxon>
        <taxon>Cupriavidus</taxon>
    </lineage>
</organism>
<dbReference type="InterPro" id="IPR027396">
    <property type="entry name" value="DsrEFH-like"/>
</dbReference>
<protein>
    <submittedName>
        <fullName evidence="1">Uncharacterized protein</fullName>
    </submittedName>
</protein>
<dbReference type="OrthoDB" id="8665200at2"/>
<evidence type="ECO:0000313" key="1">
    <source>
        <dbReference type="EMBL" id="AQV93910.1"/>
    </source>
</evidence>
<dbReference type="Gene3D" id="3.40.1260.10">
    <property type="entry name" value="DsrEFH-like"/>
    <property type="match status" value="1"/>
</dbReference>
<dbReference type="AlphaFoldDB" id="A0A1U9UMU0"/>
<reference evidence="2" key="1">
    <citation type="submission" date="2017-02" db="EMBL/GenBank/DDBJ databases">
        <title>Complete genome sequence of Cupriavidus necator strain NH9, a 3-chlorobenzoate degrader.</title>
        <authorList>
            <person name="Moriuchi R."/>
            <person name="Dohra H."/>
            <person name="Ogawa N."/>
        </authorList>
    </citation>
    <scope>NUCLEOTIDE SEQUENCE [LARGE SCALE GENOMIC DNA]</scope>
    <source>
        <strain evidence="2">NH9</strain>
    </source>
</reference>
<sequence>MEHNSDDLRIVLHAPTAAALARARSNATNLRKNSPQTTVRIVVNSEAVEAALDVPDSSSDALTLVCPNTLAKIGREARAPFTVLPEGAVLALARRQREGWCYVRA</sequence>
<evidence type="ECO:0000313" key="2">
    <source>
        <dbReference type="Proteomes" id="UP000189627"/>
    </source>
</evidence>
<gene>
    <name evidence="1" type="ORF">BJN34_08400</name>
</gene>
<dbReference type="KEGG" id="cuh:BJN34_08400"/>
<proteinExistence type="predicted"/>
<dbReference type="SUPFAM" id="SSF75169">
    <property type="entry name" value="DsrEFH-like"/>
    <property type="match status" value="1"/>
</dbReference>